<evidence type="ECO:0000313" key="3">
    <source>
        <dbReference type="Proteomes" id="UP001341281"/>
    </source>
</evidence>
<dbReference type="Proteomes" id="UP001341281">
    <property type="component" value="Chromosome 01"/>
</dbReference>
<dbReference type="GO" id="GO:0003676">
    <property type="term" value="F:nucleic acid binding"/>
    <property type="evidence" value="ECO:0007669"/>
    <property type="project" value="InterPro"/>
</dbReference>
<dbReference type="InterPro" id="IPR043502">
    <property type="entry name" value="DNA/RNA_pol_sf"/>
</dbReference>
<dbReference type="InterPro" id="IPR002156">
    <property type="entry name" value="RNaseH_domain"/>
</dbReference>
<dbReference type="InterPro" id="IPR026960">
    <property type="entry name" value="RVT-Znf"/>
</dbReference>
<dbReference type="PROSITE" id="PS50878">
    <property type="entry name" value="RT_POL"/>
    <property type="match status" value="1"/>
</dbReference>
<reference evidence="2 3" key="1">
    <citation type="submission" date="2024-02" db="EMBL/GenBank/DDBJ databases">
        <title>High-quality chromosome-scale genome assembly of Pensacola bahiagrass (Paspalum notatum Flugge var. saurae).</title>
        <authorList>
            <person name="Vega J.M."/>
            <person name="Podio M."/>
            <person name="Orjuela J."/>
            <person name="Siena L.A."/>
            <person name="Pessino S.C."/>
            <person name="Combes M.C."/>
            <person name="Mariac C."/>
            <person name="Albertini E."/>
            <person name="Pupilli F."/>
            <person name="Ortiz J.P.A."/>
            <person name="Leblanc O."/>
        </authorList>
    </citation>
    <scope>NUCLEOTIDE SEQUENCE [LARGE SCALE GENOMIC DNA]</scope>
    <source>
        <strain evidence="2">R1</strain>
        <tissue evidence="2">Leaf</tissue>
    </source>
</reference>
<evidence type="ECO:0000259" key="1">
    <source>
        <dbReference type="PROSITE" id="PS50878"/>
    </source>
</evidence>
<feature type="domain" description="Reverse transcriptase" evidence="1">
    <location>
        <begin position="204"/>
        <end position="487"/>
    </location>
</feature>
<dbReference type="SUPFAM" id="SSF56672">
    <property type="entry name" value="DNA/RNA polymerases"/>
    <property type="match status" value="1"/>
</dbReference>
<dbReference type="Gene3D" id="3.30.420.10">
    <property type="entry name" value="Ribonuclease H-like superfamily/Ribonuclease H"/>
    <property type="match status" value="1"/>
</dbReference>
<organism evidence="2 3">
    <name type="scientific">Paspalum notatum var. saurae</name>
    <dbReference type="NCBI Taxonomy" id="547442"/>
    <lineage>
        <taxon>Eukaryota</taxon>
        <taxon>Viridiplantae</taxon>
        <taxon>Streptophyta</taxon>
        <taxon>Embryophyta</taxon>
        <taxon>Tracheophyta</taxon>
        <taxon>Spermatophyta</taxon>
        <taxon>Magnoliopsida</taxon>
        <taxon>Liliopsida</taxon>
        <taxon>Poales</taxon>
        <taxon>Poaceae</taxon>
        <taxon>PACMAD clade</taxon>
        <taxon>Panicoideae</taxon>
        <taxon>Andropogonodae</taxon>
        <taxon>Paspaleae</taxon>
        <taxon>Paspalinae</taxon>
        <taxon>Paspalum</taxon>
    </lineage>
</organism>
<accession>A0AAQ3PQ50</accession>
<dbReference type="InterPro" id="IPR036397">
    <property type="entry name" value="RNaseH_sf"/>
</dbReference>
<protein>
    <recommendedName>
        <fullName evidence="1">Reverse transcriptase domain-containing protein</fullName>
    </recommendedName>
</protein>
<evidence type="ECO:0000313" key="2">
    <source>
        <dbReference type="EMBL" id="WVZ54296.1"/>
    </source>
</evidence>
<dbReference type="CDD" id="cd06222">
    <property type="entry name" value="RNase_H_like"/>
    <property type="match status" value="1"/>
</dbReference>
<dbReference type="InterPro" id="IPR000477">
    <property type="entry name" value="RT_dom"/>
</dbReference>
<dbReference type="InterPro" id="IPR044730">
    <property type="entry name" value="RNase_H-like_dom_plant"/>
</dbReference>
<keyword evidence="3" id="KW-1185">Reference proteome</keyword>
<name>A0AAQ3PQ50_PASNO</name>
<dbReference type="InterPro" id="IPR012337">
    <property type="entry name" value="RNaseH-like_sf"/>
</dbReference>
<dbReference type="SUPFAM" id="SSF53098">
    <property type="entry name" value="Ribonuclease H-like"/>
    <property type="match status" value="1"/>
</dbReference>
<dbReference type="EMBL" id="CP144745">
    <property type="protein sequence ID" value="WVZ54296.1"/>
    <property type="molecule type" value="Genomic_DNA"/>
</dbReference>
<dbReference type="Pfam" id="PF00078">
    <property type="entry name" value="RVT_1"/>
    <property type="match status" value="1"/>
</dbReference>
<proteinExistence type="predicted"/>
<gene>
    <name evidence="2" type="ORF">U9M48_005117</name>
</gene>
<dbReference type="Pfam" id="PF13966">
    <property type="entry name" value="zf-RVT"/>
    <property type="match status" value="1"/>
</dbReference>
<sequence>MLEVQKKVLGDLWKWDKEVLGELERRIKNAKRELERIGRRSISQDQVNREYVLRFKLERLQDQLHVYWKQRAHTAWLTKGDRNTKFFHAYASERRRRNHIKKLKDDSGGEVQGRHLKQFIANQYQNLFLSLAGGHEDFVIDRVQRRVTQEMNESLLAPFSGEEVWKALESIGDLKAPGPDGMPAVFYKQFWNLIGEKVKKEVLEVLNGGNMPQGWNNTIIVLIPKTKQPERLKDLRPISLCNILYKLVSKVLTNRLKNILPDVVSPSQSAFVPGRMITDNVLLAYELTHHLLNTRRKGSDGFAAIKLDMSKAYDRVEWPFLEKIMRKLGFHERWVNLTMKCVSTVSYRIKVNGEYTESFFPQKGLRQGDPLSPYLFILCAEGLSALLLHAEVEGRMQGIKVCSGAPTVNHLFFADDSLILMKAREADAQVLKQILEAYELASGQVINKDKSSILFSPNTTSHIKQSFRSVFSINQEAMNERYLGLPVAVGRSRKKAFEYIKNKVWACIQGWQEKLLSKAGKEVLVKAVAQAIPTYATSCFDLTKSLCDELSSMIGRYWWSQQDKTNKVHWLAWDQLTRSKKFGGLGFRDLHLFNLAMLARQAWRLLLAPDTLCGQVLKAKFFPNSNILHCKARSGISYTWRSILKGVELLKKGIIWRIGDGCSTYIWKDPWIPRGSTRRPITPQGPSLLSKVSDLIDPGTGRWDEQLVRDTFWEEDAEVILSIPIDADLDDFSAWHFDPKGIFSVKSAYKLAVQIRDHERGRDASTSAVISATTEGDDFKWYKIWQLKFPNKVNMFIWRLAHNSLPVKRNLARRGIKTETACPLCFRLDEDCGHLFFKCKKAKQCWRAMNLEHVRANLELCKSGKETVARILNLEQHEQNGVFIWLEVVLATNCKDKAKSPSARWRPPPADYYKINVDASYHEVSKQGGWGFVARDANGIFLEGGAGSILHVADAQQAETLGVLRSLERIVELGMTRIILETDSSTVGRAITGPDPSHPLGRTEAPMLRRRPRLSAVPAPPAALRRAFRSAAALEAIRSHSLPSKAASSSSDADDQASPATLALYNYPTFAGAYAALAARLFHQRVSRRLLALPFSSVEPFRAEDFKDAGFQTCYLLDFIGPRNFAFELSRFVPSVIAFDHRQSTLASIPKLGQCPSNVELHIDTSKGSARSAFDYFSKKLAGTNSDSRMWQDLLDQEDVERVSNVLEYIEDADLRRWQLPNTKEFQTALRDERAKLNCVTNPHVFEQLLQLDVGDLLTRAKLDCHDRLQAAGEFIQKPFKLQLGRGSYGECLAIRADGHKKLSHEIGLELSLRSAAAGLRPIGAVVFMQRGILKVCLRTTDSATNTAEIAKAYGGGGKPSSSSFPLRMDEFNAWTSVNS</sequence>
<dbReference type="PANTHER" id="PTHR46922">
    <property type="entry name" value="DHHA1 DOMAIN PROTEIN"/>
    <property type="match status" value="1"/>
</dbReference>
<dbReference type="GO" id="GO:0004523">
    <property type="term" value="F:RNA-DNA hybrid ribonuclease activity"/>
    <property type="evidence" value="ECO:0007669"/>
    <property type="project" value="InterPro"/>
</dbReference>
<dbReference type="Pfam" id="PF13456">
    <property type="entry name" value="RVT_3"/>
    <property type="match status" value="1"/>
</dbReference>
<dbReference type="PANTHER" id="PTHR46922:SF3">
    <property type="entry name" value="HEAT SHOCK PROTEIN"/>
    <property type="match status" value="1"/>
</dbReference>
<dbReference type="CDD" id="cd01650">
    <property type="entry name" value="RT_nLTR_like"/>
    <property type="match status" value="1"/>
</dbReference>